<feature type="region of interest" description="Disordered" evidence="2">
    <location>
        <begin position="140"/>
        <end position="285"/>
    </location>
</feature>
<organism evidence="3 4">
    <name type="scientific">Phaedon cochleariae</name>
    <name type="common">Mustard beetle</name>
    <dbReference type="NCBI Taxonomy" id="80249"/>
    <lineage>
        <taxon>Eukaryota</taxon>
        <taxon>Metazoa</taxon>
        <taxon>Ecdysozoa</taxon>
        <taxon>Arthropoda</taxon>
        <taxon>Hexapoda</taxon>
        <taxon>Insecta</taxon>
        <taxon>Pterygota</taxon>
        <taxon>Neoptera</taxon>
        <taxon>Endopterygota</taxon>
        <taxon>Coleoptera</taxon>
        <taxon>Polyphaga</taxon>
        <taxon>Cucujiformia</taxon>
        <taxon>Chrysomeloidea</taxon>
        <taxon>Chrysomelidae</taxon>
        <taxon>Chrysomelinae</taxon>
        <taxon>Chrysomelini</taxon>
        <taxon>Phaedon</taxon>
    </lineage>
</organism>
<keyword evidence="4" id="KW-1185">Reference proteome</keyword>
<accession>A0A9N9SEU6</accession>
<evidence type="ECO:0000256" key="2">
    <source>
        <dbReference type="SAM" id="MobiDB-lite"/>
    </source>
</evidence>
<dbReference type="GO" id="GO:0098794">
    <property type="term" value="C:postsynapse"/>
    <property type="evidence" value="ECO:0007669"/>
    <property type="project" value="TreeGrafter"/>
</dbReference>
<dbReference type="InterPro" id="IPR051171">
    <property type="entry name" value="CaCA"/>
</dbReference>
<feature type="compositionally biased region" description="Basic and acidic residues" evidence="2">
    <location>
        <begin position="241"/>
        <end position="273"/>
    </location>
</feature>
<dbReference type="OrthoDB" id="8182951at2759"/>
<keyword evidence="1" id="KW-0813">Transport</keyword>
<name>A0A9N9SEU6_PHACE</name>
<protein>
    <submittedName>
        <fullName evidence="3">Uncharacterized protein</fullName>
    </submittedName>
</protein>
<feature type="region of interest" description="Disordered" evidence="2">
    <location>
        <begin position="92"/>
        <end position="122"/>
    </location>
</feature>
<feature type="compositionally biased region" description="Polar residues" evidence="2">
    <location>
        <begin position="93"/>
        <end position="115"/>
    </location>
</feature>
<proteinExistence type="predicted"/>
<dbReference type="GO" id="GO:0030424">
    <property type="term" value="C:axon"/>
    <property type="evidence" value="ECO:0007669"/>
    <property type="project" value="TreeGrafter"/>
</dbReference>
<dbReference type="Proteomes" id="UP001153737">
    <property type="component" value="Chromosome 4"/>
</dbReference>
<feature type="compositionally biased region" description="Basic and acidic residues" evidence="2">
    <location>
        <begin position="154"/>
        <end position="171"/>
    </location>
</feature>
<dbReference type="AlphaFoldDB" id="A0A9N9SEU6"/>
<sequence length="561" mass="63429">MNGAGSFEKLSVQFERLVNTVDKLVQRANASLLIGTSSWKEQFVEALTVSASGGDDDDADAGDACKEPSCLDYVLHGLTVFWKLIFAFVPPTETGQSQGTERQTQTTHEQYTNRQQTRHRQYTAVHRQNTQTRHMQIGHRQDINTIRTDTTDTDSTHKATDKTQTIHREDTDSSQTGDRQDTDRTPRRTQTGHRQDTDRTQTGCRQDTDRTKTNRIQADRTHTDRAHRQENRNPTQTGHRKITDKAYRKEDKTGVQAKPKQDTERTQTAKAETRALGQENSVDKELDHLFQSTSRPRNEIDDSKFTKSQDQPVKQVLESTSTISRSPIKTVASVEETGKQELELGLVCPGKDVTGSFFALPCSKTTDCRIFGKDTLCCENRCIKGVEPPKLAIIHAPTLFGFVQQVCPTEPVPEIWDIKECKTDEDCTPRICCPELIKTSENVSYCRTAQPLWEKIPPKQLVEPIRTLVGYMQCTPPPPTVLDLFPKPCQTPLDCFPNLCCQEGGKRYCRPPKRSILAAIADIGQYYVIQRDKTKKCTVLEYLIWASRAGQGPAIFHNFPR</sequence>
<dbReference type="GO" id="GO:0042383">
    <property type="term" value="C:sarcolemma"/>
    <property type="evidence" value="ECO:0007669"/>
    <property type="project" value="TreeGrafter"/>
</dbReference>
<reference evidence="3" key="2">
    <citation type="submission" date="2022-10" db="EMBL/GenBank/DDBJ databases">
        <authorList>
            <consortium name="ENA_rothamsted_submissions"/>
            <consortium name="culmorum"/>
            <person name="King R."/>
        </authorList>
    </citation>
    <scope>NUCLEOTIDE SEQUENCE</scope>
</reference>
<evidence type="ECO:0000256" key="1">
    <source>
        <dbReference type="ARBA" id="ARBA00023065"/>
    </source>
</evidence>
<feature type="compositionally biased region" description="Basic and acidic residues" evidence="2">
    <location>
        <begin position="206"/>
        <end position="231"/>
    </location>
</feature>
<dbReference type="GO" id="GO:0005432">
    <property type="term" value="F:calcium:sodium antiporter activity"/>
    <property type="evidence" value="ECO:0007669"/>
    <property type="project" value="TreeGrafter"/>
</dbReference>
<evidence type="ECO:0000313" key="3">
    <source>
        <dbReference type="EMBL" id="CAG9820312.1"/>
    </source>
</evidence>
<dbReference type="EMBL" id="OU896710">
    <property type="protein sequence ID" value="CAG9820312.1"/>
    <property type="molecule type" value="Genomic_DNA"/>
</dbReference>
<keyword evidence="1" id="KW-0406">Ion transport</keyword>
<dbReference type="PANTHER" id="PTHR11878">
    <property type="entry name" value="SODIUM/CALCIUM EXCHANGER"/>
    <property type="match status" value="1"/>
</dbReference>
<dbReference type="PANTHER" id="PTHR11878:SF65">
    <property type="entry name" value="NA_CA-EXCHANGE PROTEIN, ISOFORM G"/>
    <property type="match status" value="1"/>
</dbReference>
<reference evidence="3" key="1">
    <citation type="submission" date="2022-01" db="EMBL/GenBank/DDBJ databases">
        <authorList>
            <person name="King R."/>
        </authorList>
    </citation>
    <scope>NUCLEOTIDE SEQUENCE</scope>
</reference>
<dbReference type="GO" id="GO:0098703">
    <property type="term" value="P:calcium ion import across plasma membrane"/>
    <property type="evidence" value="ECO:0007669"/>
    <property type="project" value="TreeGrafter"/>
</dbReference>
<gene>
    <name evidence="3" type="ORF">PHAECO_LOCUS8869</name>
</gene>
<evidence type="ECO:0000313" key="4">
    <source>
        <dbReference type="Proteomes" id="UP001153737"/>
    </source>
</evidence>